<protein>
    <submittedName>
        <fullName evidence="2">Regulatory protein, luxR family</fullName>
    </submittedName>
</protein>
<dbReference type="Gene3D" id="1.10.10.10">
    <property type="entry name" value="Winged helix-like DNA-binding domain superfamily/Winged helix DNA-binding domain"/>
    <property type="match status" value="2"/>
</dbReference>
<dbReference type="Proteomes" id="UP000199501">
    <property type="component" value="Unassembled WGS sequence"/>
</dbReference>
<evidence type="ECO:0000313" key="2">
    <source>
        <dbReference type="EMBL" id="SDD17041.1"/>
    </source>
</evidence>
<dbReference type="GO" id="GO:0006355">
    <property type="term" value="P:regulation of DNA-templated transcription"/>
    <property type="evidence" value="ECO:0007669"/>
    <property type="project" value="InterPro"/>
</dbReference>
<keyword evidence="3" id="KW-1185">Reference proteome</keyword>
<name>A0A1G6SK78_9PSEU</name>
<dbReference type="Pfam" id="PF01978">
    <property type="entry name" value="TrmB"/>
    <property type="match status" value="1"/>
</dbReference>
<dbReference type="InterPro" id="IPR002831">
    <property type="entry name" value="Tscrpt_reg_TrmB_N"/>
</dbReference>
<feature type="domain" description="HTH luxR-type" evidence="1">
    <location>
        <begin position="261"/>
        <end position="326"/>
    </location>
</feature>
<dbReference type="PROSITE" id="PS50043">
    <property type="entry name" value="HTH_LUXR_2"/>
    <property type="match status" value="1"/>
</dbReference>
<dbReference type="STRING" id="1271860.SAMN05216174_10820"/>
<dbReference type="Pfam" id="PF00196">
    <property type="entry name" value="GerE"/>
    <property type="match status" value="1"/>
</dbReference>
<proteinExistence type="predicted"/>
<dbReference type="AlphaFoldDB" id="A0A1G6SK78"/>
<dbReference type="InterPro" id="IPR000792">
    <property type="entry name" value="Tscrpt_reg_LuxR_C"/>
</dbReference>
<dbReference type="PANTHER" id="PTHR34293:SF1">
    <property type="entry name" value="HTH-TYPE TRANSCRIPTIONAL REGULATOR TRMBL2"/>
    <property type="match status" value="1"/>
</dbReference>
<sequence>MSDGDLAPHLTRLGLPDDEIRSYLYLLRTGPSTVEEIAVGSAEPVDIVRAAVRTLVDAGLVGTGGPDGKTITPVPPASGLQILSRRRESELEQARVATLNAYDTFRRAISPQRTDDLIEVVTGTAIAQRIQQMELSARKEIRRLDSPPYFTEGHVNNAELEQLARGEVTYKVVYARASIEDPGRYAQNIQPCVAAGEQARVLPEVPVKLTIVDQQFATVSLPVAEADVNRSLLVVRPSSLLSALTGLFEASWRLAVPLHAGARAPSPVQPIEQRLLGLLAAGANDDSIARQLGVSRRTVFRHLQRLMDHAGATSRFQLAVHAVRHRWI</sequence>
<reference evidence="3" key="1">
    <citation type="submission" date="2016-10" db="EMBL/GenBank/DDBJ databases">
        <authorList>
            <person name="Varghese N."/>
            <person name="Submissions S."/>
        </authorList>
    </citation>
    <scope>NUCLEOTIDE SEQUENCE [LARGE SCALE GENOMIC DNA]</scope>
    <source>
        <strain evidence="3">IBRC-M 10403</strain>
    </source>
</reference>
<organism evidence="2 3">
    <name type="scientific">Actinokineospora iranica</name>
    <dbReference type="NCBI Taxonomy" id="1271860"/>
    <lineage>
        <taxon>Bacteria</taxon>
        <taxon>Bacillati</taxon>
        <taxon>Actinomycetota</taxon>
        <taxon>Actinomycetes</taxon>
        <taxon>Pseudonocardiales</taxon>
        <taxon>Pseudonocardiaceae</taxon>
        <taxon>Actinokineospora</taxon>
    </lineage>
</organism>
<dbReference type="OrthoDB" id="4266042at2"/>
<dbReference type="GO" id="GO:0003677">
    <property type="term" value="F:DNA binding"/>
    <property type="evidence" value="ECO:0007669"/>
    <property type="project" value="InterPro"/>
</dbReference>
<dbReference type="InterPro" id="IPR016032">
    <property type="entry name" value="Sig_transdc_resp-reg_C-effctor"/>
</dbReference>
<dbReference type="SUPFAM" id="SSF46894">
    <property type="entry name" value="C-terminal effector domain of the bipartite response regulators"/>
    <property type="match status" value="1"/>
</dbReference>
<accession>A0A1G6SK78</accession>
<dbReference type="SMART" id="SM00421">
    <property type="entry name" value="HTH_LUXR"/>
    <property type="match status" value="1"/>
</dbReference>
<dbReference type="EMBL" id="FMZZ01000008">
    <property type="protein sequence ID" value="SDD17041.1"/>
    <property type="molecule type" value="Genomic_DNA"/>
</dbReference>
<dbReference type="PANTHER" id="PTHR34293">
    <property type="entry name" value="HTH-TYPE TRANSCRIPTIONAL REGULATOR TRMBL2"/>
    <property type="match status" value="1"/>
</dbReference>
<evidence type="ECO:0000259" key="1">
    <source>
        <dbReference type="PROSITE" id="PS50043"/>
    </source>
</evidence>
<evidence type="ECO:0000313" key="3">
    <source>
        <dbReference type="Proteomes" id="UP000199501"/>
    </source>
</evidence>
<dbReference type="CDD" id="cd06170">
    <property type="entry name" value="LuxR_C_like"/>
    <property type="match status" value="1"/>
</dbReference>
<dbReference type="InterPro" id="IPR036388">
    <property type="entry name" value="WH-like_DNA-bd_sf"/>
</dbReference>
<gene>
    <name evidence="2" type="ORF">SAMN05216174_10820</name>
</gene>
<dbReference type="RefSeq" id="WP_091451760.1">
    <property type="nucleotide sequence ID" value="NZ_FMZZ01000008.1"/>
</dbReference>
<dbReference type="InterPro" id="IPR051797">
    <property type="entry name" value="TrmB-like"/>
</dbReference>